<feature type="chain" id="PRO_5044651028" evidence="1">
    <location>
        <begin position="21"/>
        <end position="259"/>
    </location>
</feature>
<evidence type="ECO:0000313" key="4">
    <source>
        <dbReference type="RefSeq" id="XP_028146141.1"/>
    </source>
</evidence>
<dbReference type="RefSeq" id="XP_028146142.1">
    <property type="nucleotide sequence ID" value="XM_028290341.1"/>
</dbReference>
<organism evidence="5">
    <name type="scientific">Diabrotica virgifera virgifera</name>
    <name type="common">western corn rootworm</name>
    <dbReference type="NCBI Taxonomy" id="50390"/>
    <lineage>
        <taxon>Eukaryota</taxon>
        <taxon>Metazoa</taxon>
        <taxon>Ecdysozoa</taxon>
        <taxon>Arthropoda</taxon>
        <taxon>Hexapoda</taxon>
        <taxon>Insecta</taxon>
        <taxon>Pterygota</taxon>
        <taxon>Neoptera</taxon>
        <taxon>Endopterygota</taxon>
        <taxon>Coleoptera</taxon>
        <taxon>Polyphaga</taxon>
        <taxon>Cucujiformia</taxon>
        <taxon>Chrysomeloidea</taxon>
        <taxon>Chrysomelidae</taxon>
        <taxon>Galerucinae</taxon>
        <taxon>Diabroticina</taxon>
        <taxon>Diabroticites</taxon>
        <taxon>Diabrotica</taxon>
    </lineage>
</organism>
<dbReference type="EnsemblMetazoa" id="XM_028290341.2">
    <property type="protein sequence ID" value="XP_028146142.1"/>
    <property type="gene ID" value="LOC114339673"/>
</dbReference>
<proteinExistence type="predicted"/>
<evidence type="ECO:0000313" key="2">
    <source>
        <dbReference type="EnsemblMetazoa" id="XP_028146141.1"/>
    </source>
</evidence>
<gene>
    <name evidence="4 5" type="primary">LOC114339673</name>
</gene>
<name>A0A6P7GJK7_DIAVI</name>
<sequence>MNKFLVNFGLFVLAASCVVCAPNDGGRTKGVIEEADIQIGELVKPYIGERRVVSKALQKYLKESDYQVIKDLTREFDRHKDKCADIEKKMNATIEDLANCIEDITIGSSTVCATAQRTIEKCAKPVIELVSGCLPEESKELPALAEGIVLAVLKQACASTVEEVLELFNPCQWKAFGSIEKVDSCKAVATEVDSWDNKKPVPTTENICTVLPKLKKCSSDFHGQYCKSPVTLSSFAKFHKAVETETEKICHNPVKNEVA</sequence>
<evidence type="ECO:0000313" key="3">
    <source>
        <dbReference type="Proteomes" id="UP001652700"/>
    </source>
</evidence>
<keyword evidence="1" id="KW-0732">Signal</keyword>
<protein>
    <submittedName>
        <fullName evidence="4">Uncharacterized protein LOC114339673 isoform X1</fullName>
    </submittedName>
    <submittedName>
        <fullName evidence="5">Uncharacterized protein LOC114339673 isoform X2</fullName>
    </submittedName>
</protein>
<dbReference type="EnsemblMetazoa" id="XM_028290340.2">
    <property type="protein sequence ID" value="XP_028146141.1"/>
    <property type="gene ID" value="LOC114339673"/>
</dbReference>
<dbReference type="KEGG" id="dvv:114339673"/>
<keyword evidence="3" id="KW-1185">Reference proteome</keyword>
<dbReference type="GeneID" id="114339673"/>
<dbReference type="PROSITE" id="PS51257">
    <property type="entry name" value="PROKAR_LIPOPROTEIN"/>
    <property type="match status" value="1"/>
</dbReference>
<reference evidence="2" key="2">
    <citation type="submission" date="2025-05" db="UniProtKB">
        <authorList>
            <consortium name="EnsemblMetazoa"/>
        </authorList>
    </citation>
    <scope>IDENTIFICATION</scope>
</reference>
<evidence type="ECO:0000313" key="5">
    <source>
        <dbReference type="RefSeq" id="XP_028146142.1"/>
    </source>
</evidence>
<dbReference type="Proteomes" id="UP001652700">
    <property type="component" value="Unplaced"/>
</dbReference>
<accession>A0A6P7GJK7</accession>
<dbReference type="RefSeq" id="XP_028146141.1">
    <property type="nucleotide sequence ID" value="XM_028290340.1"/>
</dbReference>
<feature type="signal peptide" evidence="1">
    <location>
        <begin position="1"/>
        <end position="20"/>
    </location>
</feature>
<dbReference type="AlphaFoldDB" id="A0A6P7GJK7"/>
<reference evidence="4 5" key="1">
    <citation type="submission" date="2025-04" db="UniProtKB">
        <authorList>
            <consortium name="RefSeq"/>
        </authorList>
    </citation>
    <scope>IDENTIFICATION</scope>
    <source>
        <tissue evidence="4 5">Whole insect</tissue>
    </source>
</reference>
<dbReference type="OrthoDB" id="6713829at2759"/>
<evidence type="ECO:0000256" key="1">
    <source>
        <dbReference type="SAM" id="SignalP"/>
    </source>
</evidence>